<dbReference type="InterPro" id="IPR011059">
    <property type="entry name" value="Metal-dep_hydrolase_composite"/>
</dbReference>
<dbReference type="RefSeq" id="WP_106012730.1">
    <property type="nucleotide sequence ID" value="NZ_CP027226.1"/>
</dbReference>
<dbReference type="SUPFAM" id="SSF51556">
    <property type="entry name" value="Metallo-dependent hydrolases"/>
    <property type="match status" value="1"/>
</dbReference>
<dbReference type="Gene3D" id="3.20.20.140">
    <property type="entry name" value="Metal-dependent hydrolases"/>
    <property type="match status" value="1"/>
</dbReference>
<keyword evidence="2 4" id="KW-0378">Hydrolase</keyword>
<organism evidence="4 5">
    <name type="scientific">Fastidiosipila sanguinis</name>
    <dbReference type="NCBI Taxonomy" id="236753"/>
    <lineage>
        <taxon>Bacteria</taxon>
        <taxon>Bacillati</taxon>
        <taxon>Bacillota</taxon>
        <taxon>Clostridia</taxon>
        <taxon>Eubacteriales</taxon>
        <taxon>Oscillospiraceae</taxon>
        <taxon>Fastidiosipila</taxon>
    </lineage>
</organism>
<accession>A0A2S0KP18</accession>
<dbReference type="Gene3D" id="2.30.40.10">
    <property type="entry name" value="Urease, subunit C, domain 1"/>
    <property type="match status" value="1"/>
</dbReference>
<dbReference type="Proteomes" id="UP000237947">
    <property type="component" value="Chromosome"/>
</dbReference>
<keyword evidence="5" id="KW-1185">Reference proteome</keyword>
<dbReference type="CDD" id="cd01293">
    <property type="entry name" value="Bact_CD"/>
    <property type="match status" value="1"/>
</dbReference>
<dbReference type="PANTHER" id="PTHR32027:SF0">
    <property type="entry name" value="CYTOSINE DEAMINASE"/>
    <property type="match status" value="1"/>
</dbReference>
<dbReference type="InterPro" id="IPR032466">
    <property type="entry name" value="Metal_Hydrolase"/>
</dbReference>
<sequence>MVKKFINAVIYRHPGADEILVEDGKFKAIGTNLGEADEVIDLEGKFVLPPYVDSHLHLDYVYTLSDMAEIGASSGTLFEAIELWPKYKNQRMTIDSVKRLAKKGILDEVSQGTQYIRAQTDVTDPEFKGLKALLELREEMKDIVDIQVVAFPQNGMYAYRTEDGVFGRDLVEEALKMGADVVGGIPHYEPAREFGEKSVHDIVNLAVKYDKLIDSHTDETDDDQARFVELLNALAWMEGIGEKTTASHIVSFGTNNDAYVYRMLDWFKKSGINIVSNPTENAYLQGRHDTSNKFRGITRIKDLTEAGVNVSFGQDSINDAWYPMGSGNLMNVLDNGIHLAQTMSHAEVERAFDYITYNGAKTLHIHNEYGIEEGKRANFIVLDGDSAWDAIRRRVQVLASVRDGEFLFKKKATEFDVALDMDRF</sequence>
<evidence type="ECO:0000256" key="2">
    <source>
        <dbReference type="ARBA" id="ARBA00022801"/>
    </source>
</evidence>
<dbReference type="EC" id="3.5.4.1" evidence="4"/>
<dbReference type="AlphaFoldDB" id="A0A2S0KP18"/>
<dbReference type="Pfam" id="PF07969">
    <property type="entry name" value="Amidohydro_3"/>
    <property type="match status" value="1"/>
</dbReference>
<feature type="domain" description="Amidohydrolase 3" evidence="3">
    <location>
        <begin position="38"/>
        <end position="406"/>
    </location>
</feature>
<reference evidence="5" key="1">
    <citation type="submission" date="2018-02" db="EMBL/GenBank/DDBJ databases">
        <authorList>
            <person name="Holder M.E."/>
            <person name="Ajami N.J."/>
            <person name="Petrosino J.F."/>
        </authorList>
    </citation>
    <scope>NUCLEOTIDE SEQUENCE [LARGE SCALE GENOMIC DNA]</scope>
    <source>
        <strain evidence="5">CCUG 47711</strain>
    </source>
</reference>
<dbReference type="FunFam" id="3.20.20.140:FF:000019">
    <property type="entry name" value="Cytosine deaminase"/>
    <property type="match status" value="1"/>
</dbReference>
<protein>
    <submittedName>
        <fullName evidence="4">Cytosine deaminase</fullName>
        <ecNumber evidence="4">3.5.4.1</ecNumber>
    </submittedName>
</protein>
<dbReference type="InterPro" id="IPR013108">
    <property type="entry name" value="Amidohydro_3"/>
</dbReference>
<keyword evidence="1" id="KW-0479">Metal-binding</keyword>
<dbReference type="GO" id="GO:0004131">
    <property type="term" value="F:cytosine deaminase activity"/>
    <property type="evidence" value="ECO:0007669"/>
    <property type="project" value="UniProtKB-EC"/>
</dbReference>
<evidence type="ECO:0000259" key="3">
    <source>
        <dbReference type="Pfam" id="PF07969"/>
    </source>
</evidence>
<dbReference type="SUPFAM" id="SSF51338">
    <property type="entry name" value="Composite domain of metallo-dependent hydrolases"/>
    <property type="match status" value="1"/>
</dbReference>
<proteinExistence type="predicted"/>
<dbReference type="EMBL" id="CP027226">
    <property type="protein sequence ID" value="AVM42780.1"/>
    <property type="molecule type" value="Genomic_DNA"/>
</dbReference>
<name>A0A2S0KP18_9FIRM</name>
<dbReference type="PANTHER" id="PTHR32027">
    <property type="entry name" value="CYTOSINE DEAMINASE"/>
    <property type="match status" value="1"/>
</dbReference>
<dbReference type="InterPro" id="IPR052349">
    <property type="entry name" value="Metallo-hydrolase_Enzymes"/>
</dbReference>
<evidence type="ECO:0000313" key="4">
    <source>
        <dbReference type="EMBL" id="AVM42780.1"/>
    </source>
</evidence>
<dbReference type="KEGG" id="fsa:C5Q98_05945"/>
<dbReference type="GO" id="GO:0046872">
    <property type="term" value="F:metal ion binding"/>
    <property type="evidence" value="ECO:0007669"/>
    <property type="project" value="UniProtKB-KW"/>
</dbReference>
<evidence type="ECO:0000313" key="5">
    <source>
        <dbReference type="Proteomes" id="UP000237947"/>
    </source>
</evidence>
<evidence type="ECO:0000256" key="1">
    <source>
        <dbReference type="ARBA" id="ARBA00022723"/>
    </source>
</evidence>
<gene>
    <name evidence="4" type="ORF">C5Q98_05945</name>
</gene>
<dbReference type="OrthoDB" id="9815027at2"/>